<feature type="non-terminal residue" evidence="4">
    <location>
        <position position="518"/>
    </location>
</feature>
<proteinExistence type="predicted"/>
<dbReference type="InterPro" id="IPR051876">
    <property type="entry name" value="ODA-DC/CCD"/>
</dbReference>
<evidence type="ECO:0000259" key="3">
    <source>
        <dbReference type="Pfam" id="PF21773"/>
    </source>
</evidence>
<dbReference type="Proteomes" id="UP000579904">
    <property type="component" value="Unassembled WGS sequence"/>
</dbReference>
<feature type="coiled-coil region" evidence="2">
    <location>
        <begin position="26"/>
        <end position="53"/>
    </location>
</feature>
<dbReference type="InterPro" id="IPR049258">
    <property type="entry name" value="ODAD1_CC"/>
</dbReference>
<comment type="caution">
    <text evidence="4">The sequence shown here is derived from an EMBL/GenBank/DDBJ whole genome shotgun (WGS) entry which is preliminary data.</text>
</comment>
<organism evidence="4 5">
    <name type="scientific">Oreotrochilus melanogaster</name>
    <dbReference type="NCBI Taxonomy" id="689266"/>
    <lineage>
        <taxon>Eukaryota</taxon>
        <taxon>Metazoa</taxon>
        <taxon>Chordata</taxon>
        <taxon>Craniata</taxon>
        <taxon>Vertebrata</taxon>
        <taxon>Euteleostomi</taxon>
        <taxon>Archelosauria</taxon>
        <taxon>Archosauria</taxon>
        <taxon>Dinosauria</taxon>
        <taxon>Saurischia</taxon>
        <taxon>Theropoda</taxon>
        <taxon>Coelurosauria</taxon>
        <taxon>Aves</taxon>
        <taxon>Neognathae</taxon>
        <taxon>Neoaves</taxon>
        <taxon>Strisores</taxon>
        <taxon>Apodiformes</taxon>
        <taxon>Trochilidae</taxon>
        <taxon>Oreotrochilus</taxon>
    </lineage>
</organism>
<dbReference type="PANTHER" id="PTHR21694:SF18">
    <property type="entry name" value="COILED-COIL DOMAIN-CONTAINING PROTEIN 63"/>
    <property type="match status" value="1"/>
</dbReference>
<feature type="domain" description="ODAD1 central coiled coil region" evidence="3">
    <location>
        <begin position="126"/>
        <end position="408"/>
    </location>
</feature>
<keyword evidence="1 2" id="KW-0175">Coiled coil</keyword>
<keyword evidence="5" id="KW-1185">Reference proteome</keyword>
<dbReference type="PANTHER" id="PTHR21694">
    <property type="entry name" value="COILED-COIL DOMAIN-CONTAINING PROTEIN 63"/>
    <property type="match status" value="1"/>
</dbReference>
<protein>
    <submittedName>
        <fullName evidence="4">CCD63 protein</fullName>
    </submittedName>
</protein>
<evidence type="ECO:0000313" key="5">
    <source>
        <dbReference type="Proteomes" id="UP000579904"/>
    </source>
</evidence>
<evidence type="ECO:0000256" key="1">
    <source>
        <dbReference type="ARBA" id="ARBA00023054"/>
    </source>
</evidence>
<feature type="non-terminal residue" evidence="4">
    <location>
        <position position="1"/>
    </location>
</feature>
<evidence type="ECO:0000313" key="4">
    <source>
        <dbReference type="EMBL" id="NXU78789.1"/>
    </source>
</evidence>
<dbReference type="Pfam" id="PF21773">
    <property type="entry name" value="ODAD1_CC"/>
    <property type="match status" value="1"/>
</dbReference>
<sequence>EKMAEVQMRRLQKKLKIGAAKKKSYSANVRQQMQAQEKELESLAQKHQEVSIKLSWIMRNGMLDARKRMKLQRFQETKDQYDALIRDRKAIVADLDNQVRASRLSLAEHGRVRVRAKQMNSGQQLQKQIETLETQLNNVTVQFDTILTRNKSLREEIENMEIQKALLDKIYLKLHEKLDKQNRRMGIAVEESIRAHQQRMDTLGKMSDLKEKHNKDTAQYHAEMQEWQRGLAEEDKLKAFILSKWTNRSELEEEAKKKKALKTAQWLKKNQGESLESREVVYRRLLELAEDGNIEELVNRFIAKEEKNYACFSYSTELNKQVEKLQCRIQALQDEITTLEVNQDIAKRSSLCVLQDLEEKLQKTTEEANFYEERYKDSSKVLGQLKHIMETLLEELDCDHTKIRKEHGEKGWITDQNLMQCLGLLEKKAKKLLMEDTILRYKLLEDFDHEQSFSSPLLAGSALLHTMDPSRLCPQPPAVNSTNDLVEALEVPLDHEQMRQLVLQSHAERASGASLENK</sequence>
<dbReference type="GO" id="GO:0003341">
    <property type="term" value="P:cilium movement"/>
    <property type="evidence" value="ECO:0007669"/>
    <property type="project" value="TreeGrafter"/>
</dbReference>
<gene>
    <name evidence="4" type="primary">Ccdc63</name>
    <name evidence="4" type="ORF">OREMEL_R08585</name>
</gene>
<dbReference type="EMBL" id="VZUB01030170">
    <property type="protein sequence ID" value="NXU78789.1"/>
    <property type="molecule type" value="Genomic_DNA"/>
</dbReference>
<feature type="coiled-coil region" evidence="2">
    <location>
        <begin position="315"/>
        <end position="374"/>
    </location>
</feature>
<name>A0A7L3NIN2_9AVES</name>
<dbReference type="GO" id="GO:0036158">
    <property type="term" value="P:outer dynein arm assembly"/>
    <property type="evidence" value="ECO:0007669"/>
    <property type="project" value="TreeGrafter"/>
</dbReference>
<dbReference type="GO" id="GO:0005930">
    <property type="term" value="C:axoneme"/>
    <property type="evidence" value="ECO:0007669"/>
    <property type="project" value="TreeGrafter"/>
</dbReference>
<feature type="coiled-coil region" evidence="2">
    <location>
        <begin position="115"/>
        <end position="170"/>
    </location>
</feature>
<accession>A0A7L3NIN2</accession>
<evidence type="ECO:0000256" key="2">
    <source>
        <dbReference type="SAM" id="Coils"/>
    </source>
</evidence>
<reference evidence="4 5" key="1">
    <citation type="submission" date="2019-09" db="EMBL/GenBank/DDBJ databases">
        <title>Bird 10,000 Genomes (B10K) Project - Family phase.</title>
        <authorList>
            <person name="Zhang G."/>
        </authorList>
    </citation>
    <scope>NUCLEOTIDE SEQUENCE [LARGE SCALE GENOMIC DNA]</scope>
    <source>
        <strain evidence="4">OUT-0002</strain>
    </source>
</reference>
<dbReference type="OrthoDB" id="6766775at2759"/>
<dbReference type="AlphaFoldDB" id="A0A7L3NIN2"/>